<dbReference type="CDD" id="cd02432">
    <property type="entry name" value="Nodulin-21_like_1"/>
    <property type="match status" value="1"/>
</dbReference>
<dbReference type="PANTHER" id="PTHR31851">
    <property type="entry name" value="FE(2+)/MN(2+) TRANSPORTER PCL1"/>
    <property type="match status" value="1"/>
</dbReference>
<organism evidence="6">
    <name type="scientific">Gulosibacter sediminis</name>
    <dbReference type="NCBI Taxonomy" id="1729695"/>
    <lineage>
        <taxon>Bacteria</taxon>
        <taxon>Bacillati</taxon>
        <taxon>Actinomycetota</taxon>
        <taxon>Actinomycetes</taxon>
        <taxon>Micrococcales</taxon>
        <taxon>Microbacteriaceae</taxon>
        <taxon>Gulosibacter</taxon>
    </lineage>
</organism>
<evidence type="ECO:0000256" key="2">
    <source>
        <dbReference type="ARBA" id="ARBA00022692"/>
    </source>
</evidence>
<feature type="transmembrane region" description="Helical" evidence="5">
    <location>
        <begin position="186"/>
        <end position="208"/>
    </location>
</feature>
<gene>
    <name evidence="6" type="ORF">M3M28_06155</name>
</gene>
<evidence type="ECO:0000256" key="5">
    <source>
        <dbReference type="SAM" id="Phobius"/>
    </source>
</evidence>
<keyword evidence="3 5" id="KW-1133">Transmembrane helix</keyword>
<reference evidence="6" key="1">
    <citation type="submission" date="2022-05" db="EMBL/GenBank/DDBJ databases">
        <title>Complete genome sequence of toluene-degrading Gulosibacter sediminis strain ACHW.36C.</title>
        <authorList>
            <person name="Wai A.C."/>
            <person name="Lai G.K."/>
            <person name="Griffin S.D."/>
            <person name="Leung F.C."/>
        </authorList>
    </citation>
    <scope>NUCLEOTIDE SEQUENCE [LARGE SCALE GENOMIC DNA]</scope>
    <source>
        <strain evidence="6">ACHW.36C</strain>
    </source>
</reference>
<keyword evidence="4 5" id="KW-0472">Membrane</keyword>
<feature type="transmembrane region" description="Helical" evidence="5">
    <location>
        <begin position="58"/>
        <end position="79"/>
    </location>
</feature>
<evidence type="ECO:0000256" key="3">
    <source>
        <dbReference type="ARBA" id="ARBA00022989"/>
    </source>
</evidence>
<feature type="transmembrane region" description="Helical" evidence="5">
    <location>
        <begin position="158"/>
        <end position="180"/>
    </location>
</feature>
<proteinExistence type="predicted"/>
<dbReference type="Pfam" id="PF01988">
    <property type="entry name" value="VIT1"/>
    <property type="match status" value="1"/>
</dbReference>
<dbReference type="InterPro" id="IPR008217">
    <property type="entry name" value="Ccc1_fam"/>
</dbReference>
<feature type="transmembrane region" description="Helical" evidence="5">
    <location>
        <begin position="215"/>
        <end position="237"/>
    </location>
</feature>
<protein>
    <submittedName>
        <fullName evidence="6">VIT family protein</fullName>
    </submittedName>
</protein>
<name>A0ABY4N004_9MICO</name>
<comment type="subcellular location">
    <subcellularLocation>
        <location evidence="1">Endomembrane system</location>
        <topology evidence="1">Multi-pass membrane protein</topology>
    </subcellularLocation>
</comment>
<sequence>MSSLNGHEAERDEPHQIAGLAQRLNWLRAGVLGANDGIVSTAAVVVGVAGATNSFTPILLAGSAAVVGGAISMALGEYVSVSSQRDSERALIEKEREELRVDPEGELEELVGLYEAEGLSRGTAEVVAKELTEKHALKAHLSMELNIDEEDVVNPWQAAVASALSFFVGAILPMLTILFLPTTLNIPVTFIATIIALAVTGYVAAWIGGASRWPAVARTCIGGAIALAATFIVGMLFGSSVA</sequence>
<evidence type="ECO:0000313" key="6">
    <source>
        <dbReference type="EMBL" id="UQN16021.1"/>
    </source>
</evidence>
<evidence type="ECO:0000256" key="4">
    <source>
        <dbReference type="ARBA" id="ARBA00023136"/>
    </source>
</evidence>
<dbReference type="EMBL" id="CP097160">
    <property type="protein sequence ID" value="UQN16021.1"/>
    <property type="molecule type" value="Genomic_DNA"/>
</dbReference>
<keyword evidence="2 5" id="KW-0812">Transmembrane</keyword>
<accession>A0ABY4N004</accession>
<evidence type="ECO:0000256" key="1">
    <source>
        <dbReference type="ARBA" id="ARBA00004127"/>
    </source>
</evidence>